<dbReference type="RefSeq" id="WP_098460221.1">
    <property type="nucleotide sequence ID" value="NZ_PDJC01000001.1"/>
</dbReference>
<dbReference type="GO" id="GO:0004479">
    <property type="term" value="F:methionyl-tRNA formyltransferase activity"/>
    <property type="evidence" value="ECO:0007669"/>
    <property type="project" value="UniProtKB-UniRule"/>
</dbReference>
<dbReference type="Pfam" id="PF00551">
    <property type="entry name" value="Formyl_trans_N"/>
    <property type="match status" value="1"/>
</dbReference>
<comment type="similarity">
    <text evidence="2 8">Belongs to the Fmt family.</text>
</comment>
<dbReference type="EC" id="2.1.2.9" evidence="3 8"/>
<feature type="domain" description="Formyl transferase N-terminal" evidence="9">
    <location>
        <begin position="1"/>
        <end position="172"/>
    </location>
</feature>
<dbReference type="CDD" id="cd08646">
    <property type="entry name" value="FMT_core_Met-tRNA-FMT_N"/>
    <property type="match status" value="1"/>
</dbReference>
<accession>A0A2A9CQT7</accession>
<protein>
    <recommendedName>
        <fullName evidence="4 8">Methionyl-tRNA formyltransferase</fullName>
        <ecNumber evidence="3 8">2.1.2.9</ecNumber>
    </recommendedName>
</protein>
<dbReference type="Proteomes" id="UP000226079">
    <property type="component" value="Unassembled WGS sequence"/>
</dbReference>
<evidence type="ECO:0000256" key="6">
    <source>
        <dbReference type="ARBA" id="ARBA00022917"/>
    </source>
</evidence>
<evidence type="ECO:0000256" key="3">
    <source>
        <dbReference type="ARBA" id="ARBA00012261"/>
    </source>
</evidence>
<feature type="domain" description="Formyl transferase C-terminal" evidence="10">
    <location>
        <begin position="204"/>
        <end position="298"/>
    </location>
</feature>
<evidence type="ECO:0000259" key="10">
    <source>
        <dbReference type="Pfam" id="PF02911"/>
    </source>
</evidence>
<dbReference type="InterPro" id="IPR011034">
    <property type="entry name" value="Formyl_transferase-like_C_sf"/>
</dbReference>
<keyword evidence="12" id="KW-1185">Reference proteome</keyword>
<keyword evidence="6 8" id="KW-0648">Protein biosynthesis</keyword>
<dbReference type="InterPro" id="IPR044135">
    <property type="entry name" value="Met-tRNA-FMT_C"/>
</dbReference>
<dbReference type="AlphaFoldDB" id="A0A2A9CQT7"/>
<dbReference type="SUPFAM" id="SSF53328">
    <property type="entry name" value="Formyltransferase"/>
    <property type="match status" value="1"/>
</dbReference>
<dbReference type="PANTHER" id="PTHR11138:SF5">
    <property type="entry name" value="METHIONYL-TRNA FORMYLTRANSFERASE, MITOCHONDRIAL"/>
    <property type="match status" value="1"/>
</dbReference>
<reference evidence="11 12" key="1">
    <citation type="submission" date="2017-10" db="EMBL/GenBank/DDBJ databases">
        <title>Sequencing the genomes of 1000 actinobacteria strains.</title>
        <authorList>
            <person name="Klenk H.-P."/>
        </authorList>
    </citation>
    <scope>NUCLEOTIDE SEQUENCE [LARGE SCALE GENOMIC DNA]</scope>
    <source>
        <strain evidence="11 12">DSM 15597</strain>
    </source>
</reference>
<name>A0A2A9CQT7_9ACTN</name>
<keyword evidence="5 8" id="KW-0808">Transferase</keyword>
<evidence type="ECO:0000256" key="1">
    <source>
        <dbReference type="ARBA" id="ARBA00002606"/>
    </source>
</evidence>
<dbReference type="OrthoDB" id="9802815at2"/>
<comment type="catalytic activity">
    <reaction evidence="7 8">
        <text>L-methionyl-tRNA(fMet) + (6R)-10-formyltetrahydrofolate = N-formyl-L-methionyl-tRNA(fMet) + (6S)-5,6,7,8-tetrahydrofolate + H(+)</text>
        <dbReference type="Rhea" id="RHEA:24380"/>
        <dbReference type="Rhea" id="RHEA-COMP:9952"/>
        <dbReference type="Rhea" id="RHEA-COMP:9953"/>
        <dbReference type="ChEBI" id="CHEBI:15378"/>
        <dbReference type="ChEBI" id="CHEBI:57453"/>
        <dbReference type="ChEBI" id="CHEBI:78530"/>
        <dbReference type="ChEBI" id="CHEBI:78844"/>
        <dbReference type="ChEBI" id="CHEBI:195366"/>
        <dbReference type="EC" id="2.1.2.9"/>
    </reaction>
</comment>
<dbReference type="InterPro" id="IPR005793">
    <property type="entry name" value="Formyl_trans_C"/>
</dbReference>
<dbReference type="InterPro" id="IPR005794">
    <property type="entry name" value="Fmt"/>
</dbReference>
<dbReference type="NCBIfam" id="TIGR00460">
    <property type="entry name" value="fmt"/>
    <property type="match status" value="1"/>
</dbReference>
<proteinExistence type="inferred from homology"/>
<evidence type="ECO:0000256" key="7">
    <source>
        <dbReference type="ARBA" id="ARBA00048558"/>
    </source>
</evidence>
<dbReference type="CDD" id="cd08704">
    <property type="entry name" value="Met_tRNA_FMT_C"/>
    <property type="match status" value="1"/>
</dbReference>
<evidence type="ECO:0000313" key="11">
    <source>
        <dbReference type="EMBL" id="PFG16708.1"/>
    </source>
</evidence>
<dbReference type="PANTHER" id="PTHR11138">
    <property type="entry name" value="METHIONYL-TRNA FORMYLTRANSFERASE"/>
    <property type="match status" value="1"/>
</dbReference>
<dbReference type="InterPro" id="IPR036477">
    <property type="entry name" value="Formyl_transf_N_sf"/>
</dbReference>
<feature type="binding site" evidence="8">
    <location>
        <begin position="110"/>
        <end position="113"/>
    </location>
    <ligand>
        <name>(6S)-5,6,7,8-tetrahydrofolate</name>
        <dbReference type="ChEBI" id="CHEBI:57453"/>
    </ligand>
</feature>
<evidence type="ECO:0000259" key="9">
    <source>
        <dbReference type="Pfam" id="PF00551"/>
    </source>
</evidence>
<dbReference type="Pfam" id="PF02911">
    <property type="entry name" value="Formyl_trans_C"/>
    <property type="match status" value="1"/>
</dbReference>
<sequence>MRLVFAGTPQLAADTLQVLLDSGRHQVVAVLTRPDAAKGRSARLLPSPVAELAEQRGIEVLKPARPSEPWLAQRLAELNIDCVPVVAYGGLIPSSLLEAIPQGWMNLHFSLLPRWRGAAPVQRAILAGDQVSGVTIFDIVAELDAGPVLATAPYEFGPDETAGEALAGLTTLGAGLLLETLDRLEAGSAVAEAQPSDGVTLAPKLTPAEARLDWTAPAEALARVIRANNPSPIAWTTLNGERFRVLRARPVEGAAEPGVVEATKNSVLVGTGAGLLELVEVQPAGKRVLAAADWARGLRQASRFE</sequence>
<comment type="caution">
    <text evidence="11">The sequence shown here is derived from an EMBL/GenBank/DDBJ whole genome shotgun (WGS) entry which is preliminary data.</text>
</comment>
<comment type="function">
    <text evidence="1 8">Attaches a formyl group to the free amino group of methionyl-tRNA(fMet). The formyl group appears to play a dual role in the initiator identity of N-formylmethionyl-tRNA by promoting its recognition by IF2 and preventing the misappropriation of this tRNA by the elongation apparatus.</text>
</comment>
<evidence type="ECO:0000313" key="12">
    <source>
        <dbReference type="Proteomes" id="UP000226079"/>
    </source>
</evidence>
<dbReference type="HAMAP" id="MF_00182">
    <property type="entry name" value="Formyl_trans"/>
    <property type="match status" value="1"/>
</dbReference>
<organism evidence="11 12">
    <name type="scientific">Propionicimonas paludicola</name>
    <dbReference type="NCBI Taxonomy" id="185243"/>
    <lineage>
        <taxon>Bacteria</taxon>
        <taxon>Bacillati</taxon>
        <taxon>Actinomycetota</taxon>
        <taxon>Actinomycetes</taxon>
        <taxon>Propionibacteriales</taxon>
        <taxon>Nocardioidaceae</taxon>
        <taxon>Propionicimonas</taxon>
    </lineage>
</organism>
<evidence type="ECO:0000256" key="2">
    <source>
        <dbReference type="ARBA" id="ARBA00010699"/>
    </source>
</evidence>
<dbReference type="InterPro" id="IPR037022">
    <property type="entry name" value="Formyl_trans_C_sf"/>
</dbReference>
<evidence type="ECO:0000256" key="5">
    <source>
        <dbReference type="ARBA" id="ARBA00022679"/>
    </source>
</evidence>
<dbReference type="InterPro" id="IPR002376">
    <property type="entry name" value="Formyl_transf_N"/>
</dbReference>
<dbReference type="Gene3D" id="3.40.50.170">
    <property type="entry name" value="Formyl transferase, N-terminal domain"/>
    <property type="match status" value="1"/>
</dbReference>
<dbReference type="InterPro" id="IPR041711">
    <property type="entry name" value="Met-tRNA-FMT_N"/>
</dbReference>
<dbReference type="GO" id="GO:0005829">
    <property type="term" value="C:cytosol"/>
    <property type="evidence" value="ECO:0007669"/>
    <property type="project" value="TreeGrafter"/>
</dbReference>
<gene>
    <name evidence="8" type="primary">fmt</name>
    <name evidence="11" type="ORF">ATK74_1261</name>
</gene>
<evidence type="ECO:0000256" key="4">
    <source>
        <dbReference type="ARBA" id="ARBA00016014"/>
    </source>
</evidence>
<evidence type="ECO:0000256" key="8">
    <source>
        <dbReference type="HAMAP-Rule" id="MF_00182"/>
    </source>
</evidence>
<dbReference type="SUPFAM" id="SSF50486">
    <property type="entry name" value="FMT C-terminal domain-like"/>
    <property type="match status" value="1"/>
</dbReference>
<dbReference type="Gene3D" id="3.10.25.10">
    <property type="entry name" value="Formyl transferase, C-terminal domain"/>
    <property type="match status" value="1"/>
</dbReference>
<dbReference type="EMBL" id="PDJC01000001">
    <property type="protein sequence ID" value="PFG16708.1"/>
    <property type="molecule type" value="Genomic_DNA"/>
</dbReference>